<dbReference type="AlphaFoldDB" id="A0AAV0YZE2"/>
<protein>
    <submittedName>
        <fullName evidence="1">Uncharacterized protein</fullName>
    </submittedName>
</protein>
<proteinExistence type="predicted"/>
<evidence type="ECO:0000313" key="1">
    <source>
        <dbReference type="EMBL" id="CAI8589887.1"/>
    </source>
</evidence>
<reference evidence="1 2" key="1">
    <citation type="submission" date="2023-01" db="EMBL/GenBank/DDBJ databases">
        <authorList>
            <person name="Kreplak J."/>
        </authorList>
    </citation>
    <scope>NUCLEOTIDE SEQUENCE [LARGE SCALE GENOMIC DNA]</scope>
</reference>
<gene>
    <name evidence="1" type="ORF">VFH_I414960</name>
</gene>
<accession>A0AAV0YZE2</accession>
<sequence length="162" mass="18232">MTFWPPTMKTSHTVMRTLWSGFLTSLEINGRDFLRTQRTCSIVRWYERKGHLPTGCFKFPTVIGEYARRIRENVSICMNLRLKRRGCACPLMISMRGISMTSIGALSTSPERAGVYAGVRACMLVYADKGHAAPHFLYLSSPKTIIRRGAGVCVVRAVREAL</sequence>
<name>A0AAV0YZE2_VICFA</name>
<dbReference type="EMBL" id="OX451736">
    <property type="protein sequence ID" value="CAI8589887.1"/>
    <property type="molecule type" value="Genomic_DNA"/>
</dbReference>
<organism evidence="1 2">
    <name type="scientific">Vicia faba</name>
    <name type="common">Broad bean</name>
    <name type="synonym">Faba vulgaris</name>
    <dbReference type="NCBI Taxonomy" id="3906"/>
    <lineage>
        <taxon>Eukaryota</taxon>
        <taxon>Viridiplantae</taxon>
        <taxon>Streptophyta</taxon>
        <taxon>Embryophyta</taxon>
        <taxon>Tracheophyta</taxon>
        <taxon>Spermatophyta</taxon>
        <taxon>Magnoliopsida</taxon>
        <taxon>eudicotyledons</taxon>
        <taxon>Gunneridae</taxon>
        <taxon>Pentapetalae</taxon>
        <taxon>rosids</taxon>
        <taxon>fabids</taxon>
        <taxon>Fabales</taxon>
        <taxon>Fabaceae</taxon>
        <taxon>Papilionoideae</taxon>
        <taxon>50 kb inversion clade</taxon>
        <taxon>NPAAA clade</taxon>
        <taxon>Hologalegina</taxon>
        <taxon>IRL clade</taxon>
        <taxon>Fabeae</taxon>
        <taxon>Vicia</taxon>
    </lineage>
</organism>
<keyword evidence="2" id="KW-1185">Reference proteome</keyword>
<dbReference type="Proteomes" id="UP001157006">
    <property type="component" value="Chromosome 1L"/>
</dbReference>
<evidence type="ECO:0000313" key="2">
    <source>
        <dbReference type="Proteomes" id="UP001157006"/>
    </source>
</evidence>